<accession>A0A1H0CWI0</accession>
<gene>
    <name evidence="3" type="ORF">SAMN05192576_2550</name>
</gene>
<evidence type="ECO:0000313" key="3">
    <source>
        <dbReference type="EMBL" id="SDN62239.1"/>
    </source>
</evidence>
<sequence length="426" mass="45493">MTPRMTPSDRGLPLLGLVYLLVAATLIAGSVLAYRKDLPWQHSTDVTLVTDHPGLELNPGSDVKIQGRLVGRVDRVESDGRVATVHLAIDPDETVLIPRNVDAAIVPKTLFGEKFVDLLMPVAPDESRLGAGDVITQSRTAVELGDVYARLVPLLRAVDPAQLSTVLSTLARTLDGKGDQLGRAIVQTDAFLAELNPHLGVLHADLRKLTTTLASYDEAAPDLLRTMANASAISAELLVPAEARLQELLDTVVTTSETTEEVLGENADALITLTGRARPLLALLERYASVLPCSMKGLHLLDKLGNQVTGGRGPFTLLNVDVLVQGDPYVYPRDLPDGPRSDANVDVLPSTIPSWDPHCPRFGLLARQVKDADPFSLAPLPFQSVAGVTDPRLAQALGDEMTGTTGSRLSGLLLGPLLYDGRVALP</sequence>
<dbReference type="GO" id="GO:0051701">
    <property type="term" value="P:biological process involved in interaction with host"/>
    <property type="evidence" value="ECO:0007669"/>
    <property type="project" value="TreeGrafter"/>
</dbReference>
<reference evidence="3 4" key="1">
    <citation type="submission" date="2016-10" db="EMBL/GenBank/DDBJ databases">
        <authorList>
            <person name="de Groot N.N."/>
        </authorList>
    </citation>
    <scope>NUCLEOTIDE SEQUENCE [LARGE SCALE GENOMIC DNA]</scope>
    <source>
        <strain evidence="3 4">CGMCC 1.11147</strain>
    </source>
</reference>
<dbReference type="PANTHER" id="PTHR33371:SF19">
    <property type="entry name" value="MCE-FAMILY PROTEIN MCE4A"/>
    <property type="match status" value="1"/>
</dbReference>
<dbReference type="GO" id="GO:0005576">
    <property type="term" value="C:extracellular region"/>
    <property type="evidence" value="ECO:0007669"/>
    <property type="project" value="TreeGrafter"/>
</dbReference>
<evidence type="ECO:0000313" key="4">
    <source>
        <dbReference type="Proteomes" id="UP000199004"/>
    </source>
</evidence>
<dbReference type="Pfam" id="PF02470">
    <property type="entry name" value="MlaD"/>
    <property type="match status" value="1"/>
</dbReference>
<keyword evidence="4" id="KW-1185">Reference proteome</keyword>
<dbReference type="InterPro" id="IPR003399">
    <property type="entry name" value="Mce/MlaD"/>
</dbReference>
<organism evidence="3 4">
    <name type="scientific">Nocardioides szechwanensis</name>
    <dbReference type="NCBI Taxonomy" id="1005944"/>
    <lineage>
        <taxon>Bacteria</taxon>
        <taxon>Bacillati</taxon>
        <taxon>Actinomycetota</taxon>
        <taxon>Actinomycetes</taxon>
        <taxon>Propionibacteriales</taxon>
        <taxon>Nocardioidaceae</taxon>
        <taxon>Nocardioides</taxon>
    </lineage>
</organism>
<dbReference type="STRING" id="1005944.SAMN05192576_2550"/>
<dbReference type="AlphaFoldDB" id="A0A1H0CWI0"/>
<dbReference type="Proteomes" id="UP000199004">
    <property type="component" value="Unassembled WGS sequence"/>
</dbReference>
<protein>
    <submittedName>
        <fullName evidence="3">Phospholipid/cholesterol/gamma-HCH transport system substrate-binding protein</fullName>
    </submittedName>
</protein>
<evidence type="ECO:0000259" key="1">
    <source>
        <dbReference type="Pfam" id="PF02470"/>
    </source>
</evidence>
<dbReference type="NCBIfam" id="TIGR00996">
    <property type="entry name" value="Mtu_fam_mce"/>
    <property type="match status" value="1"/>
</dbReference>
<dbReference type="InterPro" id="IPR052336">
    <property type="entry name" value="MlaD_Phospholipid_Transporter"/>
</dbReference>
<dbReference type="OrthoDB" id="3790563at2"/>
<dbReference type="EMBL" id="FNIC01000003">
    <property type="protein sequence ID" value="SDN62239.1"/>
    <property type="molecule type" value="Genomic_DNA"/>
</dbReference>
<proteinExistence type="predicted"/>
<evidence type="ECO:0000259" key="2">
    <source>
        <dbReference type="Pfam" id="PF11887"/>
    </source>
</evidence>
<name>A0A1H0CWI0_9ACTN</name>
<dbReference type="InterPro" id="IPR024516">
    <property type="entry name" value="Mce_C"/>
</dbReference>
<feature type="domain" description="Mammalian cell entry C-terminal" evidence="2">
    <location>
        <begin position="127"/>
        <end position="336"/>
    </location>
</feature>
<dbReference type="RefSeq" id="WP_091025143.1">
    <property type="nucleotide sequence ID" value="NZ_BKAE01000006.1"/>
</dbReference>
<dbReference type="Pfam" id="PF11887">
    <property type="entry name" value="Mce4_CUP1"/>
    <property type="match status" value="1"/>
</dbReference>
<dbReference type="PANTHER" id="PTHR33371">
    <property type="entry name" value="INTERMEMBRANE PHOSPHOLIPID TRANSPORT SYSTEM BINDING PROTEIN MLAD-RELATED"/>
    <property type="match status" value="1"/>
</dbReference>
<dbReference type="InterPro" id="IPR005693">
    <property type="entry name" value="Mce"/>
</dbReference>
<feature type="domain" description="Mce/MlaD" evidence="1">
    <location>
        <begin position="45"/>
        <end position="119"/>
    </location>
</feature>